<dbReference type="InterPro" id="IPR047057">
    <property type="entry name" value="MerR_fam"/>
</dbReference>
<evidence type="ECO:0000256" key="4">
    <source>
        <dbReference type="ARBA" id="ARBA00023163"/>
    </source>
</evidence>
<dbReference type="SMART" id="SM00422">
    <property type="entry name" value="HTH_MERR"/>
    <property type="match status" value="1"/>
</dbReference>
<organism evidence="6 7">
    <name type="scientific">Agromyces cerinus subsp. cerinus</name>
    <dbReference type="NCBI Taxonomy" id="232089"/>
    <lineage>
        <taxon>Bacteria</taxon>
        <taxon>Bacillati</taxon>
        <taxon>Actinomycetota</taxon>
        <taxon>Actinomycetes</taxon>
        <taxon>Micrococcales</taxon>
        <taxon>Microbacteriaceae</taxon>
        <taxon>Agromyces</taxon>
    </lineage>
</organism>
<dbReference type="PANTHER" id="PTHR30204:SF90">
    <property type="entry name" value="HTH-TYPE TRANSCRIPTIONAL ACTIVATOR MTA"/>
    <property type="match status" value="1"/>
</dbReference>
<sequence>MEVNAPESMTPWLHIEVDAPPLVPVSEELTVGEVASLVGISVRTLHHWDSVDLVQPHGRTAGGYRAYSATDVERIHRVLVYQELGFSLRKIAALLDDPAVDEAAQLRQQRILIEERIGRLRQMAEAVDQVLASRADGKTLTAQQQAEIFGRGWREDWAEEARQRWGASDEWAQFERNAVKLSEADRERIRDDGEALYLELADAKRSGVVPGSDSADRLAEQHRAMVGHLFDCTHSMQVCLGQHYVGDERFKAYLDDVEPGLSEWLVEVINANARRNGVDPDRAVWE</sequence>
<dbReference type="Gene3D" id="1.10.1660.10">
    <property type="match status" value="1"/>
</dbReference>
<evidence type="ECO:0000256" key="2">
    <source>
        <dbReference type="ARBA" id="ARBA00023125"/>
    </source>
</evidence>
<dbReference type="Pfam" id="PF07739">
    <property type="entry name" value="TipAS"/>
    <property type="match status" value="1"/>
</dbReference>
<dbReference type="PROSITE" id="PS50937">
    <property type="entry name" value="HTH_MERR_2"/>
    <property type="match status" value="1"/>
</dbReference>
<dbReference type="AlphaFoldDB" id="A0A1N6ET46"/>
<dbReference type="GO" id="GO:0003677">
    <property type="term" value="F:DNA binding"/>
    <property type="evidence" value="ECO:0007669"/>
    <property type="project" value="UniProtKB-KW"/>
</dbReference>
<dbReference type="InterPro" id="IPR000551">
    <property type="entry name" value="MerR-type_HTH_dom"/>
</dbReference>
<dbReference type="EMBL" id="FSRJ01000002">
    <property type="protein sequence ID" value="SIN86178.1"/>
    <property type="molecule type" value="Genomic_DNA"/>
</dbReference>
<name>A0A1N6ET46_9MICO</name>
<evidence type="ECO:0000313" key="7">
    <source>
        <dbReference type="Proteomes" id="UP000184699"/>
    </source>
</evidence>
<keyword evidence="1" id="KW-0805">Transcription regulation</keyword>
<dbReference type="PANTHER" id="PTHR30204">
    <property type="entry name" value="REDOX-CYCLING DRUG-SENSING TRANSCRIPTIONAL ACTIVATOR SOXR"/>
    <property type="match status" value="1"/>
</dbReference>
<protein>
    <submittedName>
        <fullName evidence="6">DNA-binding transcriptional regulator, MerR family</fullName>
    </submittedName>
</protein>
<feature type="domain" description="HTH merR-type" evidence="5">
    <location>
        <begin position="28"/>
        <end position="97"/>
    </location>
</feature>
<dbReference type="SUPFAM" id="SSF89082">
    <property type="entry name" value="Antibiotic binding domain of TipA-like multidrug resistance regulators"/>
    <property type="match status" value="1"/>
</dbReference>
<dbReference type="InterPro" id="IPR012925">
    <property type="entry name" value="TipAS_dom"/>
</dbReference>
<evidence type="ECO:0000256" key="1">
    <source>
        <dbReference type="ARBA" id="ARBA00023015"/>
    </source>
</evidence>
<evidence type="ECO:0000256" key="3">
    <source>
        <dbReference type="ARBA" id="ARBA00023159"/>
    </source>
</evidence>
<reference evidence="7" key="1">
    <citation type="submission" date="2016-11" db="EMBL/GenBank/DDBJ databases">
        <authorList>
            <person name="Varghese N."/>
            <person name="Submissions S."/>
        </authorList>
    </citation>
    <scope>NUCLEOTIDE SEQUENCE [LARGE SCALE GENOMIC DNA]</scope>
    <source>
        <strain evidence="7">DSM 8595</strain>
    </source>
</reference>
<keyword evidence="4" id="KW-0804">Transcription</keyword>
<dbReference type="Pfam" id="PF13411">
    <property type="entry name" value="MerR_1"/>
    <property type="match status" value="1"/>
</dbReference>
<dbReference type="SUPFAM" id="SSF46955">
    <property type="entry name" value="Putative DNA-binding domain"/>
    <property type="match status" value="1"/>
</dbReference>
<dbReference type="RefSeq" id="WP_234980777.1">
    <property type="nucleotide sequence ID" value="NZ_FSRJ01000002.1"/>
</dbReference>
<dbReference type="GO" id="GO:0003700">
    <property type="term" value="F:DNA-binding transcription factor activity"/>
    <property type="evidence" value="ECO:0007669"/>
    <property type="project" value="InterPro"/>
</dbReference>
<dbReference type="InterPro" id="IPR009061">
    <property type="entry name" value="DNA-bd_dom_put_sf"/>
</dbReference>
<proteinExistence type="predicted"/>
<keyword evidence="7" id="KW-1185">Reference proteome</keyword>
<dbReference type="Gene3D" id="1.10.490.50">
    <property type="entry name" value="Antibiotic binding domain of TipA-like multidrug resistance regulators"/>
    <property type="match status" value="1"/>
</dbReference>
<dbReference type="PRINTS" id="PR00040">
    <property type="entry name" value="HTHMERR"/>
</dbReference>
<keyword evidence="3" id="KW-0010">Activator</keyword>
<evidence type="ECO:0000259" key="5">
    <source>
        <dbReference type="PROSITE" id="PS50937"/>
    </source>
</evidence>
<dbReference type="PROSITE" id="PS00552">
    <property type="entry name" value="HTH_MERR_1"/>
    <property type="match status" value="1"/>
</dbReference>
<dbReference type="InterPro" id="IPR036244">
    <property type="entry name" value="TipA-like_antibiotic-bd"/>
</dbReference>
<accession>A0A1N6ET46</accession>
<evidence type="ECO:0000313" key="6">
    <source>
        <dbReference type="EMBL" id="SIN86178.1"/>
    </source>
</evidence>
<keyword evidence="2 6" id="KW-0238">DNA-binding</keyword>
<dbReference type="STRING" id="232089.SAMN05443544_1438"/>
<gene>
    <name evidence="6" type="ORF">SAMN05443544_1438</name>
</gene>
<dbReference type="Proteomes" id="UP000184699">
    <property type="component" value="Unassembled WGS sequence"/>
</dbReference>
<dbReference type="CDD" id="cd01106">
    <property type="entry name" value="HTH_TipAL-Mta"/>
    <property type="match status" value="1"/>
</dbReference>